<evidence type="ECO:0000256" key="3">
    <source>
        <dbReference type="ARBA" id="ARBA00022448"/>
    </source>
</evidence>
<keyword evidence="7 11" id="KW-0798">TonB box</keyword>
<keyword evidence="9 10" id="KW-0998">Cell outer membrane</keyword>
<dbReference type="InterPro" id="IPR036942">
    <property type="entry name" value="Beta-barrel_TonB_sf"/>
</dbReference>
<dbReference type="AlphaFoldDB" id="A0A927FB76"/>
<reference evidence="15" key="1">
    <citation type="submission" date="2020-09" db="EMBL/GenBank/DDBJ databases">
        <title>Pelagicoccus enzymogenes sp. nov. with an EPS production, isolated from marine sediment.</title>
        <authorList>
            <person name="Feng X."/>
        </authorList>
    </citation>
    <scope>NUCLEOTIDE SEQUENCE</scope>
    <source>
        <strain evidence="15">NFK12</strain>
    </source>
</reference>
<dbReference type="PROSITE" id="PS01156">
    <property type="entry name" value="TONB_DEPENDENT_REC_2"/>
    <property type="match status" value="1"/>
</dbReference>
<dbReference type="InterPro" id="IPR039426">
    <property type="entry name" value="TonB-dep_rcpt-like"/>
</dbReference>
<dbReference type="Pfam" id="PF00593">
    <property type="entry name" value="TonB_dep_Rec_b-barrel"/>
    <property type="match status" value="1"/>
</dbReference>
<evidence type="ECO:0000256" key="8">
    <source>
        <dbReference type="ARBA" id="ARBA00023136"/>
    </source>
</evidence>
<dbReference type="GO" id="GO:0044718">
    <property type="term" value="P:siderophore transmembrane transport"/>
    <property type="evidence" value="ECO:0007669"/>
    <property type="project" value="TreeGrafter"/>
</dbReference>
<evidence type="ECO:0000256" key="9">
    <source>
        <dbReference type="ARBA" id="ARBA00023237"/>
    </source>
</evidence>
<evidence type="ECO:0000256" key="12">
    <source>
        <dbReference type="SAM" id="SignalP"/>
    </source>
</evidence>
<feature type="chain" id="PRO_5037462227" evidence="12">
    <location>
        <begin position="26"/>
        <end position="672"/>
    </location>
</feature>
<dbReference type="PROSITE" id="PS52016">
    <property type="entry name" value="TONB_DEPENDENT_REC_3"/>
    <property type="match status" value="1"/>
</dbReference>
<sequence length="672" mass="73243">MTTKLAFNSLATACGFLGAATLSFAQSGSEEVIDLAPFVVSGETYAFGAQKIVHVTDKDLERLQAVDLADIFSQDPSIMVGGGISAAEKIYVRGIEDKMLNVSIDGATQAGYLSHHQGQYSIEPELLKFAEAEPGAGAASAGPGALAGVIRFENKGAADFLEGDDTFGSFAKASYGSNGDQIKLTGALYGNLSSTISGVFAYTYSGSNDYKDGNGDTVELTSSDTNRAFLKLDSQIDANQTLDFSFEDRSNEGTFRHRPNFYGDFNHPRAPNDPVYMAFDRQTATLGYGYVASDRNVDLNAKLYHTDNSIDRTGQYEMGYESLGFDLSNSSAYGDHTVNYGLNYRDDTAYFTGKGQTTLRPPFSNFLPPLVYNTIPDETIEIFGFFAQDEWQVTNQVQASFGIRWDEYKYNDKDGQSFKDSGFSPNLGISFAATEELDLNVSYGTAFRGVTPIDLITANEGGVTNHDSMDPEWAQNAEIGFQYDNGTYFANGTLYKQRIEDVILTGLPRGSATFRDNGGDLEVDGYDFTLGLRQGELTSSLGVSHSNPELNGQALVDTDFGLGSSYGRTWNVNTAYAFPDLKLNLGWSLNLVEKYDESPEPLAHKPSYSVHDFYAQWVTGEDENIAITLTIDNAFDKYYVDQATAGYNGQLARVAGLAAPGRDIRLSTSIKF</sequence>
<comment type="caution">
    <text evidence="15">The sequence shown here is derived from an EMBL/GenBank/DDBJ whole genome shotgun (WGS) entry which is preliminary data.</text>
</comment>
<evidence type="ECO:0000259" key="14">
    <source>
        <dbReference type="Pfam" id="PF07715"/>
    </source>
</evidence>
<dbReference type="RefSeq" id="WP_191618858.1">
    <property type="nucleotide sequence ID" value="NZ_JACYFG010000051.1"/>
</dbReference>
<evidence type="ECO:0000313" key="15">
    <source>
        <dbReference type="EMBL" id="MBD5781777.1"/>
    </source>
</evidence>
<evidence type="ECO:0000259" key="13">
    <source>
        <dbReference type="Pfam" id="PF00593"/>
    </source>
</evidence>
<dbReference type="GO" id="GO:0015344">
    <property type="term" value="F:siderophore uptake transmembrane transporter activity"/>
    <property type="evidence" value="ECO:0007669"/>
    <property type="project" value="TreeGrafter"/>
</dbReference>
<keyword evidence="8 10" id="KW-0472">Membrane</keyword>
<accession>A0A927FB76</accession>
<comment type="similarity">
    <text evidence="2 10 11">Belongs to the TonB-dependent receptor family.</text>
</comment>
<dbReference type="InterPro" id="IPR000531">
    <property type="entry name" value="Beta-barrel_TonB"/>
</dbReference>
<evidence type="ECO:0000256" key="5">
    <source>
        <dbReference type="ARBA" id="ARBA00022692"/>
    </source>
</evidence>
<dbReference type="InterPro" id="IPR010917">
    <property type="entry name" value="TonB_rcpt_CS"/>
</dbReference>
<dbReference type="EMBL" id="JACYFG010000051">
    <property type="protein sequence ID" value="MBD5781777.1"/>
    <property type="molecule type" value="Genomic_DNA"/>
</dbReference>
<comment type="subcellular location">
    <subcellularLocation>
        <location evidence="1 10">Cell outer membrane</location>
        <topology evidence="1 10">Multi-pass membrane protein</topology>
    </subcellularLocation>
</comment>
<evidence type="ECO:0000256" key="1">
    <source>
        <dbReference type="ARBA" id="ARBA00004571"/>
    </source>
</evidence>
<evidence type="ECO:0000256" key="6">
    <source>
        <dbReference type="ARBA" id="ARBA00022729"/>
    </source>
</evidence>
<dbReference type="SUPFAM" id="SSF56935">
    <property type="entry name" value="Porins"/>
    <property type="match status" value="1"/>
</dbReference>
<organism evidence="15 16">
    <name type="scientific">Pelagicoccus enzymogenes</name>
    <dbReference type="NCBI Taxonomy" id="2773457"/>
    <lineage>
        <taxon>Bacteria</taxon>
        <taxon>Pseudomonadati</taxon>
        <taxon>Verrucomicrobiota</taxon>
        <taxon>Opitutia</taxon>
        <taxon>Puniceicoccales</taxon>
        <taxon>Pelagicoccaceae</taxon>
        <taxon>Pelagicoccus</taxon>
    </lineage>
</organism>
<evidence type="ECO:0000256" key="11">
    <source>
        <dbReference type="RuleBase" id="RU003357"/>
    </source>
</evidence>
<dbReference type="Pfam" id="PF07715">
    <property type="entry name" value="Plug"/>
    <property type="match status" value="1"/>
</dbReference>
<evidence type="ECO:0000256" key="10">
    <source>
        <dbReference type="PROSITE-ProRule" id="PRU01360"/>
    </source>
</evidence>
<feature type="signal peptide" evidence="12">
    <location>
        <begin position="1"/>
        <end position="25"/>
    </location>
</feature>
<dbReference type="InterPro" id="IPR037066">
    <property type="entry name" value="Plug_dom_sf"/>
</dbReference>
<keyword evidence="5 10" id="KW-0812">Transmembrane</keyword>
<dbReference type="Gene3D" id="2.40.170.20">
    <property type="entry name" value="TonB-dependent receptor, beta-barrel domain"/>
    <property type="match status" value="1"/>
</dbReference>
<feature type="domain" description="TonB-dependent receptor-like beta-barrel" evidence="13">
    <location>
        <begin position="237"/>
        <end position="633"/>
    </location>
</feature>
<evidence type="ECO:0000256" key="2">
    <source>
        <dbReference type="ARBA" id="ARBA00009810"/>
    </source>
</evidence>
<dbReference type="PANTHER" id="PTHR30069:SF41">
    <property type="entry name" value="HEME_HEMOPEXIN UTILIZATION PROTEIN C"/>
    <property type="match status" value="1"/>
</dbReference>
<evidence type="ECO:0000313" key="16">
    <source>
        <dbReference type="Proteomes" id="UP000622317"/>
    </source>
</evidence>
<gene>
    <name evidence="15" type="ORF">IEN85_19910</name>
</gene>
<dbReference type="Proteomes" id="UP000622317">
    <property type="component" value="Unassembled WGS sequence"/>
</dbReference>
<feature type="domain" description="TonB-dependent receptor plug" evidence="14">
    <location>
        <begin position="51"/>
        <end position="149"/>
    </location>
</feature>
<keyword evidence="16" id="KW-1185">Reference proteome</keyword>
<keyword evidence="4 10" id="KW-1134">Transmembrane beta strand</keyword>
<keyword evidence="6 12" id="KW-0732">Signal</keyword>
<dbReference type="Gene3D" id="2.170.130.10">
    <property type="entry name" value="TonB-dependent receptor, plug domain"/>
    <property type="match status" value="1"/>
</dbReference>
<dbReference type="PANTHER" id="PTHR30069">
    <property type="entry name" value="TONB-DEPENDENT OUTER MEMBRANE RECEPTOR"/>
    <property type="match status" value="1"/>
</dbReference>
<evidence type="ECO:0000256" key="4">
    <source>
        <dbReference type="ARBA" id="ARBA00022452"/>
    </source>
</evidence>
<keyword evidence="3 10" id="KW-0813">Transport</keyword>
<keyword evidence="15" id="KW-0675">Receptor</keyword>
<name>A0A927FB76_9BACT</name>
<proteinExistence type="inferred from homology"/>
<protein>
    <submittedName>
        <fullName evidence="15">TonB-dependent receptor</fullName>
    </submittedName>
</protein>
<dbReference type="GO" id="GO:0009279">
    <property type="term" value="C:cell outer membrane"/>
    <property type="evidence" value="ECO:0007669"/>
    <property type="project" value="UniProtKB-SubCell"/>
</dbReference>
<dbReference type="InterPro" id="IPR012910">
    <property type="entry name" value="Plug_dom"/>
</dbReference>
<evidence type="ECO:0000256" key="7">
    <source>
        <dbReference type="ARBA" id="ARBA00023077"/>
    </source>
</evidence>